<dbReference type="Pfam" id="PF03129">
    <property type="entry name" value="HGTP_anticodon"/>
    <property type="match status" value="1"/>
</dbReference>
<comment type="similarity">
    <text evidence="10">Belongs to the class-II aminoacyl-tRNA synthetase family. ProS type 1 subfamily.</text>
</comment>
<gene>
    <name evidence="10" type="primary">proS</name>
    <name evidence="12" type="ORF">MELA_02617</name>
</gene>
<comment type="subunit">
    <text evidence="2 10">Homodimer.</text>
</comment>
<comment type="function">
    <text evidence="10">Catalyzes the attachment of proline to tRNA(Pro) in a two-step reaction: proline is first activated by ATP to form Pro-AMP and then transferred to the acceptor end of tRNA(Pro). As ProRS can inadvertently accommodate and process non-cognate amino acids such as alanine and cysteine, to avoid such errors it has two additional distinct editing activities against alanine. One activity is designated as 'pretransfer' editing and involves the tRNA(Pro)-independent hydrolysis of activated Ala-AMP. The other activity is designated 'posttransfer' editing and involves deacylation of mischarged Ala-tRNA(Pro). The misacylated Cys-tRNA(Pro) is not edited by ProRS.</text>
</comment>
<evidence type="ECO:0000256" key="8">
    <source>
        <dbReference type="ARBA" id="ARBA00023146"/>
    </source>
</evidence>
<dbReference type="Proteomes" id="UP000334340">
    <property type="component" value="Unassembled WGS sequence"/>
</dbReference>
<dbReference type="EMBL" id="CABIKM010000046">
    <property type="protein sequence ID" value="VUZ86217.1"/>
    <property type="molecule type" value="Genomic_DNA"/>
</dbReference>
<dbReference type="InterPro" id="IPR036621">
    <property type="entry name" value="Anticodon-bd_dom_sf"/>
</dbReference>
<accession>A0A564ZMX3</accession>
<evidence type="ECO:0000256" key="7">
    <source>
        <dbReference type="ARBA" id="ARBA00022917"/>
    </source>
</evidence>
<evidence type="ECO:0000256" key="5">
    <source>
        <dbReference type="ARBA" id="ARBA00022741"/>
    </source>
</evidence>
<dbReference type="EC" id="6.1.1.15" evidence="10"/>
<dbReference type="InterPro" id="IPR007214">
    <property type="entry name" value="YbaK/aa-tRNA-synth-assoc-dom"/>
</dbReference>
<dbReference type="NCBIfam" id="TIGR00409">
    <property type="entry name" value="proS_fam_II"/>
    <property type="match status" value="1"/>
</dbReference>
<proteinExistence type="inferred from homology"/>
<keyword evidence="7 10" id="KW-0648">Protein biosynthesis</keyword>
<dbReference type="GO" id="GO:0002161">
    <property type="term" value="F:aminoacyl-tRNA deacylase activity"/>
    <property type="evidence" value="ECO:0007669"/>
    <property type="project" value="InterPro"/>
</dbReference>
<dbReference type="Gene3D" id="3.40.50.800">
    <property type="entry name" value="Anticodon-binding domain"/>
    <property type="match status" value="1"/>
</dbReference>
<dbReference type="SUPFAM" id="SSF52954">
    <property type="entry name" value="Class II aaRS ABD-related"/>
    <property type="match status" value="1"/>
</dbReference>
<dbReference type="GO" id="GO:0006433">
    <property type="term" value="P:prolyl-tRNA aminoacylation"/>
    <property type="evidence" value="ECO:0007669"/>
    <property type="project" value="UniProtKB-UniRule"/>
</dbReference>
<dbReference type="CDD" id="cd04334">
    <property type="entry name" value="ProRS-INS"/>
    <property type="match status" value="1"/>
</dbReference>
<evidence type="ECO:0000256" key="1">
    <source>
        <dbReference type="ARBA" id="ARBA00004496"/>
    </source>
</evidence>
<dbReference type="InterPro" id="IPR023717">
    <property type="entry name" value="Pro-tRNA-Synthase_IIa_type1"/>
</dbReference>
<dbReference type="InterPro" id="IPR033730">
    <property type="entry name" value="ProRS_core_prok"/>
</dbReference>
<dbReference type="Gene3D" id="3.30.930.10">
    <property type="entry name" value="Bira Bifunctional Protein, Domain 2"/>
    <property type="match status" value="1"/>
</dbReference>
<keyword evidence="4 10" id="KW-0436">Ligase</keyword>
<dbReference type="Pfam" id="PF04073">
    <property type="entry name" value="tRNA_edit"/>
    <property type="match status" value="1"/>
</dbReference>
<evidence type="ECO:0000256" key="9">
    <source>
        <dbReference type="ARBA" id="ARBA00047671"/>
    </source>
</evidence>
<protein>
    <recommendedName>
        <fullName evidence="10">Proline--tRNA ligase</fullName>
        <ecNumber evidence="10">6.1.1.15</ecNumber>
    </recommendedName>
    <alternativeName>
        <fullName evidence="10">Prolyl-tRNA synthetase</fullName>
        <shortName evidence="10">ProRS</shortName>
    </alternativeName>
</protein>
<reference evidence="12 13" key="1">
    <citation type="submission" date="2019-07" db="EMBL/GenBank/DDBJ databases">
        <authorList>
            <person name="Cremers G."/>
        </authorList>
    </citation>
    <scope>NUCLEOTIDE SEQUENCE [LARGE SCALE GENOMIC DNA]</scope>
</reference>
<dbReference type="AlphaFoldDB" id="A0A564ZMX3"/>
<evidence type="ECO:0000313" key="12">
    <source>
        <dbReference type="EMBL" id="VUZ86217.1"/>
    </source>
</evidence>
<dbReference type="SUPFAM" id="SSF55681">
    <property type="entry name" value="Class II aaRS and biotin synthetases"/>
    <property type="match status" value="1"/>
</dbReference>
<keyword evidence="5 10" id="KW-0547">Nucleotide-binding</keyword>
<dbReference type="GO" id="GO:0004827">
    <property type="term" value="F:proline-tRNA ligase activity"/>
    <property type="evidence" value="ECO:0007669"/>
    <property type="project" value="UniProtKB-UniRule"/>
</dbReference>
<comment type="domain">
    <text evidence="10">Consists of three domains: the N-terminal catalytic domain, the editing domain and the C-terminal anticodon-binding domain.</text>
</comment>
<dbReference type="InterPro" id="IPR004154">
    <property type="entry name" value="Anticodon-bd"/>
</dbReference>
<evidence type="ECO:0000256" key="6">
    <source>
        <dbReference type="ARBA" id="ARBA00022840"/>
    </source>
</evidence>
<keyword evidence="3 10" id="KW-0963">Cytoplasm</keyword>
<dbReference type="GO" id="GO:0005524">
    <property type="term" value="F:ATP binding"/>
    <property type="evidence" value="ECO:0007669"/>
    <property type="project" value="UniProtKB-UniRule"/>
</dbReference>
<evidence type="ECO:0000313" key="13">
    <source>
        <dbReference type="Proteomes" id="UP000334340"/>
    </source>
</evidence>
<keyword evidence="8 10" id="KW-0030">Aminoacyl-tRNA synthetase</keyword>
<evidence type="ECO:0000256" key="10">
    <source>
        <dbReference type="HAMAP-Rule" id="MF_01569"/>
    </source>
</evidence>
<dbReference type="CDD" id="cd00861">
    <property type="entry name" value="ProRS_anticodon_short"/>
    <property type="match status" value="1"/>
</dbReference>
<dbReference type="PANTHER" id="PTHR42753">
    <property type="entry name" value="MITOCHONDRIAL RIBOSOME PROTEIN L39/PROLYL-TRNA LIGASE FAMILY MEMBER"/>
    <property type="match status" value="1"/>
</dbReference>
<dbReference type="Pfam" id="PF00587">
    <property type="entry name" value="tRNA-synt_2b"/>
    <property type="match status" value="1"/>
</dbReference>
<dbReference type="PANTHER" id="PTHR42753:SF2">
    <property type="entry name" value="PROLINE--TRNA LIGASE"/>
    <property type="match status" value="1"/>
</dbReference>
<dbReference type="InterPro" id="IPR050062">
    <property type="entry name" value="Pro-tRNA_synthetase"/>
</dbReference>
<evidence type="ECO:0000256" key="3">
    <source>
        <dbReference type="ARBA" id="ARBA00022490"/>
    </source>
</evidence>
<organism evidence="12 13">
    <name type="scientific">Candidatus Methylomirabilis lanthanidiphila</name>
    <dbReference type="NCBI Taxonomy" id="2211376"/>
    <lineage>
        <taxon>Bacteria</taxon>
        <taxon>Candidatus Methylomirabilota</taxon>
        <taxon>Candidatus Methylomirabilia</taxon>
        <taxon>Candidatus Methylomirabilales</taxon>
        <taxon>Candidatus Methylomirabilaceae</taxon>
        <taxon>Candidatus Methylomirabilis</taxon>
    </lineage>
</organism>
<dbReference type="SUPFAM" id="SSF55826">
    <property type="entry name" value="YbaK/ProRS associated domain"/>
    <property type="match status" value="1"/>
</dbReference>
<dbReference type="InterPro" id="IPR045864">
    <property type="entry name" value="aa-tRNA-synth_II/BPL/LPL"/>
</dbReference>
<dbReference type="InterPro" id="IPR002314">
    <property type="entry name" value="aa-tRNA-synt_IIb"/>
</dbReference>
<dbReference type="Gene3D" id="3.90.960.10">
    <property type="entry name" value="YbaK/aminoacyl-tRNA synthetase-associated domain"/>
    <property type="match status" value="1"/>
</dbReference>
<dbReference type="InterPro" id="IPR006195">
    <property type="entry name" value="aa-tRNA-synth_II"/>
</dbReference>
<evidence type="ECO:0000259" key="11">
    <source>
        <dbReference type="PROSITE" id="PS50862"/>
    </source>
</evidence>
<evidence type="ECO:0000256" key="2">
    <source>
        <dbReference type="ARBA" id="ARBA00011738"/>
    </source>
</evidence>
<dbReference type="CDD" id="cd00779">
    <property type="entry name" value="ProRS_core_prok"/>
    <property type="match status" value="1"/>
</dbReference>
<dbReference type="InterPro" id="IPR044140">
    <property type="entry name" value="ProRS_anticodon_short"/>
</dbReference>
<keyword evidence="6 10" id="KW-0067">ATP-binding</keyword>
<dbReference type="InterPro" id="IPR002316">
    <property type="entry name" value="Pro-tRNA-ligase_IIa"/>
</dbReference>
<keyword evidence="13" id="KW-1185">Reference proteome</keyword>
<sequence>MRWTRSLIPTLKEEPAEAEAVSHKLMVRAGLVRQLAAGIYITLPLGQRVLDKINAIIREEMNRIGGQEITMPVLHPAELWQQTGRWTTIGEEMFRLHDRGKRPMCLGMTHEEVVAWLAAHEIRSYRDLPQIWYQVQTKLRDEARPKSGVLRTREFVMKDSYSLDRDEAGLKQNYELHKEAYCRIFTRCGLTFHVVESDPGMMGGAVAHEFMAPSEAGEDEIALCDRCSYSANVELAVSRPLYPVFPHWDLEEIATPGAGTIEEVCRFLHIDPALTIKSLLLMTHDGPLLALLRGDQRLHEKKLARVAGEARPAHRDEILTHLGAGAGSIGPVGVKLPIIADESLREGRYTAGANKDGFHLRGVEPGIHFQPRWADIHHVSNGDRCPHCEGSLRIERVIEVGNIFRLGTKYSVPMKALYLNEAGEECPIVMGSYGIGVARIAAAAVEQRHDDLGIIWPSALAPFQLHLLPVNMRDQKTVELAEALYAGLQLEGIETLYDDRDERAGVKFKDADLLGLPLRITVGTRAIREGVVDLKERISGKEVQVPLSEAVSKARALLSRPTD</sequence>
<dbReference type="NCBIfam" id="NF006625">
    <property type="entry name" value="PRK09194.1"/>
    <property type="match status" value="1"/>
</dbReference>
<comment type="subcellular location">
    <subcellularLocation>
        <location evidence="1 10">Cytoplasm</location>
    </subcellularLocation>
</comment>
<name>A0A564ZMX3_9BACT</name>
<evidence type="ECO:0000256" key="4">
    <source>
        <dbReference type="ARBA" id="ARBA00022598"/>
    </source>
</evidence>
<dbReference type="PRINTS" id="PR01046">
    <property type="entry name" value="TRNASYNTHPRO"/>
</dbReference>
<comment type="catalytic activity">
    <reaction evidence="9 10">
        <text>tRNA(Pro) + L-proline + ATP = L-prolyl-tRNA(Pro) + AMP + diphosphate</text>
        <dbReference type="Rhea" id="RHEA:14305"/>
        <dbReference type="Rhea" id="RHEA-COMP:9700"/>
        <dbReference type="Rhea" id="RHEA-COMP:9702"/>
        <dbReference type="ChEBI" id="CHEBI:30616"/>
        <dbReference type="ChEBI" id="CHEBI:33019"/>
        <dbReference type="ChEBI" id="CHEBI:60039"/>
        <dbReference type="ChEBI" id="CHEBI:78442"/>
        <dbReference type="ChEBI" id="CHEBI:78532"/>
        <dbReference type="ChEBI" id="CHEBI:456215"/>
        <dbReference type="EC" id="6.1.1.15"/>
    </reaction>
</comment>
<dbReference type="InterPro" id="IPR004500">
    <property type="entry name" value="Pro-tRNA-synth_IIa_bac-type"/>
</dbReference>
<dbReference type="InterPro" id="IPR036754">
    <property type="entry name" value="YbaK/aa-tRNA-synt-asso_dom_sf"/>
</dbReference>
<dbReference type="GO" id="GO:0005829">
    <property type="term" value="C:cytosol"/>
    <property type="evidence" value="ECO:0007669"/>
    <property type="project" value="TreeGrafter"/>
</dbReference>
<dbReference type="HAMAP" id="MF_01569">
    <property type="entry name" value="Pro_tRNA_synth_type1"/>
    <property type="match status" value="1"/>
</dbReference>
<dbReference type="PROSITE" id="PS50862">
    <property type="entry name" value="AA_TRNA_LIGASE_II"/>
    <property type="match status" value="1"/>
</dbReference>
<feature type="domain" description="Aminoacyl-transfer RNA synthetases class-II family profile" evidence="11">
    <location>
        <begin position="46"/>
        <end position="457"/>
    </location>
</feature>